<comment type="caution">
    <text evidence="1">The sequence shown here is derived from an EMBL/GenBank/DDBJ whole genome shotgun (WGS) entry which is preliminary data.</text>
</comment>
<gene>
    <name evidence="1" type="ORF">BDP27DRAFT_1484933</name>
</gene>
<keyword evidence="2" id="KW-1185">Reference proteome</keyword>
<dbReference type="Proteomes" id="UP000772434">
    <property type="component" value="Unassembled WGS sequence"/>
</dbReference>
<feature type="non-terminal residue" evidence="1">
    <location>
        <position position="100"/>
    </location>
</feature>
<protein>
    <submittedName>
        <fullName evidence="1">Uncharacterized protein</fullName>
    </submittedName>
</protein>
<evidence type="ECO:0000313" key="2">
    <source>
        <dbReference type="Proteomes" id="UP000772434"/>
    </source>
</evidence>
<sequence>CNNEEPTPCHKIDTAAFTWTFRSNVPQLSPVLDKKLALENFSRDPKTVQSSIISQPDCPGFSLKDWDNLIRGKPSWGISPAKFDHIFLSIHTTSLDEKQT</sequence>
<proteinExistence type="predicted"/>
<evidence type="ECO:0000313" key="1">
    <source>
        <dbReference type="EMBL" id="KAF9073176.1"/>
    </source>
</evidence>
<dbReference type="AlphaFoldDB" id="A0A9P5PVE4"/>
<accession>A0A9P5PVE4</accession>
<dbReference type="EMBL" id="JADNRY010000019">
    <property type="protein sequence ID" value="KAF9073176.1"/>
    <property type="molecule type" value="Genomic_DNA"/>
</dbReference>
<name>A0A9P5PVE4_9AGAR</name>
<dbReference type="OrthoDB" id="2355984at2759"/>
<organism evidence="1 2">
    <name type="scientific">Rhodocollybia butyracea</name>
    <dbReference type="NCBI Taxonomy" id="206335"/>
    <lineage>
        <taxon>Eukaryota</taxon>
        <taxon>Fungi</taxon>
        <taxon>Dikarya</taxon>
        <taxon>Basidiomycota</taxon>
        <taxon>Agaricomycotina</taxon>
        <taxon>Agaricomycetes</taxon>
        <taxon>Agaricomycetidae</taxon>
        <taxon>Agaricales</taxon>
        <taxon>Marasmiineae</taxon>
        <taxon>Omphalotaceae</taxon>
        <taxon>Rhodocollybia</taxon>
    </lineage>
</organism>
<reference evidence="1" key="1">
    <citation type="submission" date="2020-11" db="EMBL/GenBank/DDBJ databases">
        <authorList>
            <consortium name="DOE Joint Genome Institute"/>
            <person name="Ahrendt S."/>
            <person name="Riley R."/>
            <person name="Andreopoulos W."/>
            <person name="Labutti K."/>
            <person name="Pangilinan J."/>
            <person name="Ruiz-Duenas F.J."/>
            <person name="Barrasa J.M."/>
            <person name="Sanchez-Garcia M."/>
            <person name="Camarero S."/>
            <person name="Miyauchi S."/>
            <person name="Serrano A."/>
            <person name="Linde D."/>
            <person name="Babiker R."/>
            <person name="Drula E."/>
            <person name="Ayuso-Fernandez I."/>
            <person name="Pacheco R."/>
            <person name="Padilla G."/>
            <person name="Ferreira P."/>
            <person name="Barriuso J."/>
            <person name="Kellner H."/>
            <person name="Castanera R."/>
            <person name="Alfaro M."/>
            <person name="Ramirez L."/>
            <person name="Pisabarro A.G."/>
            <person name="Kuo A."/>
            <person name="Tritt A."/>
            <person name="Lipzen A."/>
            <person name="He G."/>
            <person name="Yan M."/>
            <person name="Ng V."/>
            <person name="Cullen D."/>
            <person name="Martin F."/>
            <person name="Rosso M.-N."/>
            <person name="Henrissat B."/>
            <person name="Hibbett D."/>
            <person name="Martinez A.T."/>
            <person name="Grigoriev I.V."/>
        </authorList>
    </citation>
    <scope>NUCLEOTIDE SEQUENCE</scope>
    <source>
        <strain evidence="1">AH 40177</strain>
    </source>
</reference>